<dbReference type="Gene3D" id="1.10.420.10">
    <property type="entry name" value="Peroxidase, domain 2"/>
    <property type="match status" value="1"/>
</dbReference>
<dbReference type="GO" id="GO:0042744">
    <property type="term" value="P:hydrogen peroxide catabolic process"/>
    <property type="evidence" value="ECO:0007669"/>
    <property type="project" value="UniProtKB-KW"/>
</dbReference>
<dbReference type="Gene3D" id="1.10.520.10">
    <property type="match status" value="1"/>
</dbReference>
<feature type="binding site" evidence="18">
    <location>
        <position position="116"/>
    </location>
    <ligand>
        <name>Ca(2+)</name>
        <dbReference type="ChEBI" id="CHEBI:29108"/>
        <label>1</label>
    </ligand>
</feature>
<comment type="subcellular location">
    <subcellularLocation>
        <location evidence="3 21">Secreted</location>
    </subcellularLocation>
</comment>
<feature type="disulfide bond" evidence="20">
    <location>
        <begin position="241"/>
        <end position="273"/>
    </location>
</feature>
<dbReference type="Proteomes" id="UP000434276">
    <property type="component" value="Unassembled WGS sequence"/>
</dbReference>
<dbReference type="ExpressionAtlas" id="A0A5S9XZ96">
    <property type="expression patterns" value="baseline and differential"/>
</dbReference>
<evidence type="ECO:0000256" key="12">
    <source>
        <dbReference type="ARBA" id="ARBA00023004"/>
    </source>
</evidence>
<dbReference type="PANTHER" id="PTHR31517:SF80">
    <property type="entry name" value="PEROXIDASE"/>
    <property type="match status" value="1"/>
</dbReference>
<evidence type="ECO:0000256" key="4">
    <source>
        <dbReference type="ARBA" id="ARBA00012313"/>
    </source>
</evidence>
<keyword evidence="13 20" id="KW-1015">Disulfide bond</keyword>
<feature type="disulfide bond" evidence="20">
    <location>
        <begin position="162"/>
        <end position="397"/>
    </location>
</feature>
<evidence type="ECO:0000313" key="28">
    <source>
        <dbReference type="Proteomes" id="UP000434276"/>
    </source>
</evidence>
<keyword evidence="5 21" id="KW-0964">Secreted</keyword>
<keyword evidence="11 21" id="KW-0560">Oxidoreductase</keyword>
<keyword evidence="9" id="KW-0732">Signal</keyword>
<feature type="binding site" description="axial binding residue" evidence="18">
    <location>
        <position position="234"/>
    </location>
    <ligand>
        <name>heme b</name>
        <dbReference type="ChEBI" id="CHEBI:60344"/>
    </ligand>
    <ligandPart>
        <name>Fe</name>
        <dbReference type="ChEBI" id="CHEBI:18248"/>
    </ligandPart>
</feature>
<dbReference type="PROSITE" id="PS00436">
    <property type="entry name" value="PEROXIDASE_2"/>
    <property type="match status" value="1"/>
</dbReference>
<feature type="site" description="Transition state stabilizer" evidence="19">
    <location>
        <position position="104"/>
    </location>
</feature>
<feature type="binding site" evidence="17">
    <location>
        <position position="204"/>
    </location>
    <ligand>
        <name>substrate</name>
    </ligand>
</feature>
<feature type="binding site" evidence="18">
    <location>
        <position position="118"/>
    </location>
    <ligand>
        <name>Ca(2+)</name>
        <dbReference type="ChEBI" id="CHEBI:29108"/>
        <label>1</label>
    </ligand>
</feature>
<dbReference type="FunFam" id="1.10.520.10:FF:000006">
    <property type="entry name" value="Peroxidase"/>
    <property type="match status" value="1"/>
</dbReference>
<dbReference type="PRINTS" id="PR00461">
    <property type="entry name" value="PLPEROXIDASE"/>
</dbReference>
<keyword evidence="15 21" id="KW-0376">Hydrogen peroxide</keyword>
<evidence type="ECO:0000256" key="2">
    <source>
        <dbReference type="ARBA" id="ARBA00002322"/>
    </source>
</evidence>
<dbReference type="InterPro" id="IPR002016">
    <property type="entry name" value="Haem_peroxidase"/>
</dbReference>
<dbReference type="InterPro" id="IPR033905">
    <property type="entry name" value="Secretory_peroxidase"/>
</dbReference>
<evidence type="ECO:0000256" key="16">
    <source>
        <dbReference type="PIRSR" id="PIRSR600823-1"/>
    </source>
</evidence>
<dbReference type="PANTHER" id="PTHR31517">
    <property type="match status" value="1"/>
</dbReference>
<dbReference type="EMBL" id="CACSHJ010000095">
    <property type="protein sequence ID" value="CAA0397406.1"/>
    <property type="molecule type" value="Genomic_DNA"/>
</dbReference>
<feature type="active site" description="Proton acceptor" evidence="16">
    <location>
        <position position="108"/>
    </location>
</feature>
<feature type="binding site" evidence="18">
    <location>
        <position position="114"/>
    </location>
    <ligand>
        <name>Ca(2+)</name>
        <dbReference type="ChEBI" id="CHEBI:29108"/>
        <label>1</label>
    </ligand>
</feature>
<evidence type="ECO:0000256" key="14">
    <source>
        <dbReference type="ARBA" id="ARBA00023180"/>
    </source>
</evidence>
<evidence type="ECO:0000256" key="1">
    <source>
        <dbReference type="ARBA" id="ARBA00000189"/>
    </source>
</evidence>
<proteinExistence type="inferred from homology"/>
<dbReference type="GO" id="GO:0020037">
    <property type="term" value="F:heme binding"/>
    <property type="evidence" value="ECO:0007669"/>
    <property type="project" value="UniProtKB-UniRule"/>
</dbReference>
<dbReference type="PRINTS" id="PR00458">
    <property type="entry name" value="PEROXIDASE"/>
</dbReference>
<dbReference type="Proteomes" id="UP000426265">
    <property type="component" value="Unassembled WGS sequence"/>
</dbReference>
<comment type="function">
    <text evidence="2">Removal of H(2)O(2), oxidation of toxic reductants, biosynthesis and degradation of lignin, suberization, auxin catabolism, response to environmental stresses such as wounding, pathogen attack and oxidative stress. These functions might be dependent on each isozyme/isoform in each plant tissue.</text>
</comment>
<evidence type="ECO:0000256" key="22">
    <source>
        <dbReference type="SAM" id="MobiDB-lite"/>
    </source>
</evidence>
<evidence type="ECO:0000256" key="11">
    <source>
        <dbReference type="ARBA" id="ARBA00023002"/>
    </source>
</evidence>
<keyword evidence="23" id="KW-1133">Transmembrane helix</keyword>
<evidence type="ECO:0000256" key="9">
    <source>
        <dbReference type="ARBA" id="ARBA00022729"/>
    </source>
</evidence>
<feature type="domain" description="Plant heme peroxidase family profile" evidence="24">
    <location>
        <begin position="67"/>
        <end position="401"/>
    </location>
</feature>
<evidence type="ECO:0000256" key="21">
    <source>
        <dbReference type="RuleBase" id="RU362060"/>
    </source>
</evidence>
<feature type="compositionally biased region" description="Low complexity" evidence="22">
    <location>
        <begin position="277"/>
        <end position="286"/>
    </location>
</feature>
<feature type="transmembrane region" description="Helical" evidence="23">
    <location>
        <begin position="7"/>
        <end position="25"/>
    </location>
</feature>
<dbReference type="InterPro" id="IPR010255">
    <property type="entry name" value="Haem_peroxidase_sf"/>
</dbReference>
<keyword evidence="12 18" id="KW-0408">Iron</keyword>
<dbReference type="Pfam" id="PF00141">
    <property type="entry name" value="peroxidase"/>
    <property type="match status" value="1"/>
</dbReference>
<dbReference type="OrthoDB" id="2113341at2759"/>
<dbReference type="GO" id="GO:0006979">
    <property type="term" value="P:response to oxidative stress"/>
    <property type="evidence" value="ECO:0007669"/>
    <property type="project" value="UniProtKB-UniRule"/>
</dbReference>
<comment type="similarity">
    <text evidence="21">Belongs to the peroxidase family. Classical plant (class III) peroxidase subfamily.</text>
</comment>
<name>A0A5S9XZ96_ARATH</name>
<dbReference type="GO" id="GO:0046872">
    <property type="term" value="F:metal ion binding"/>
    <property type="evidence" value="ECO:0007669"/>
    <property type="project" value="UniProtKB-UniRule"/>
</dbReference>
<feature type="binding site" evidence="18">
    <location>
        <position position="109"/>
    </location>
    <ligand>
        <name>Ca(2+)</name>
        <dbReference type="ChEBI" id="CHEBI:29108"/>
        <label>1</label>
    </ligand>
</feature>
<dbReference type="InterPro" id="IPR019794">
    <property type="entry name" value="Peroxidases_AS"/>
</dbReference>
<dbReference type="SUPFAM" id="SSF48113">
    <property type="entry name" value="Heme-dependent peroxidases"/>
    <property type="match status" value="1"/>
</dbReference>
<dbReference type="PROSITE" id="PS50873">
    <property type="entry name" value="PEROXIDASE_4"/>
    <property type="match status" value="1"/>
</dbReference>
<comment type="cofactor">
    <cofactor evidence="18 21">
        <name>Ca(2+)</name>
        <dbReference type="ChEBI" id="CHEBI:29108"/>
    </cofactor>
    <text evidence="18 21">Binds 2 calcium ions per subunit.</text>
</comment>
<dbReference type="AlphaFoldDB" id="A0A5S9XZ96"/>
<keyword evidence="23" id="KW-0472">Membrane</keyword>
<dbReference type="EC" id="1.11.1.7" evidence="4 21"/>
<evidence type="ECO:0000256" key="17">
    <source>
        <dbReference type="PIRSR" id="PIRSR600823-2"/>
    </source>
</evidence>
<evidence type="ECO:0000256" key="5">
    <source>
        <dbReference type="ARBA" id="ARBA00022525"/>
    </source>
</evidence>
<evidence type="ECO:0000256" key="6">
    <source>
        <dbReference type="ARBA" id="ARBA00022559"/>
    </source>
</evidence>
<evidence type="ECO:0000256" key="18">
    <source>
        <dbReference type="PIRSR" id="PIRSR600823-3"/>
    </source>
</evidence>
<reference evidence="25 28" key="1">
    <citation type="submission" date="2019-12" db="EMBL/GenBank/DDBJ databases">
        <authorList>
            <person name="Jiao W.-B."/>
            <person name="Schneeberger K."/>
        </authorList>
    </citation>
    <scope>NUCLEOTIDE SEQUENCE [LARGE SCALE GENOMIC DNA]</scope>
    <source>
        <strain evidence="27">cv. An-1</strain>
        <strain evidence="28">cv. C24</strain>
    </source>
</reference>
<feature type="region of interest" description="Disordered" evidence="22">
    <location>
        <begin position="277"/>
        <end position="307"/>
    </location>
</feature>
<protein>
    <recommendedName>
        <fullName evidence="4 21">Peroxidase</fullName>
        <ecNumber evidence="4 21">1.11.1.7</ecNumber>
    </recommendedName>
</protein>
<feature type="binding site" evidence="18">
    <location>
        <position position="316"/>
    </location>
    <ligand>
        <name>Ca(2+)</name>
        <dbReference type="ChEBI" id="CHEBI:29108"/>
        <label>2</label>
    </ligand>
</feature>
<evidence type="ECO:0000256" key="13">
    <source>
        <dbReference type="ARBA" id="ARBA00023157"/>
    </source>
</evidence>
<dbReference type="GO" id="GO:0140825">
    <property type="term" value="F:lactoperoxidase activity"/>
    <property type="evidence" value="ECO:0007669"/>
    <property type="project" value="UniProtKB-EC"/>
</dbReference>
<evidence type="ECO:0000256" key="15">
    <source>
        <dbReference type="ARBA" id="ARBA00023324"/>
    </source>
</evidence>
<dbReference type="EMBL" id="CACRSJ010000109">
    <property type="protein sequence ID" value="VYS64805.1"/>
    <property type="molecule type" value="Genomic_DNA"/>
</dbReference>
<organism evidence="25 28">
    <name type="scientific">Arabidopsis thaliana</name>
    <name type="common">Mouse-ear cress</name>
    <dbReference type="NCBI Taxonomy" id="3702"/>
    <lineage>
        <taxon>Eukaryota</taxon>
        <taxon>Viridiplantae</taxon>
        <taxon>Streptophyta</taxon>
        <taxon>Embryophyta</taxon>
        <taxon>Tracheophyta</taxon>
        <taxon>Spermatophyta</taxon>
        <taxon>Magnoliopsida</taxon>
        <taxon>eudicotyledons</taxon>
        <taxon>Gunneridae</taxon>
        <taxon>Pentapetalae</taxon>
        <taxon>rosids</taxon>
        <taxon>malvids</taxon>
        <taxon>Brassicales</taxon>
        <taxon>Brassicaceae</taxon>
        <taxon>Camelineae</taxon>
        <taxon>Arabidopsis</taxon>
    </lineage>
</organism>
<evidence type="ECO:0000256" key="3">
    <source>
        <dbReference type="ARBA" id="ARBA00004613"/>
    </source>
</evidence>
<accession>A0A654FV81</accession>
<feature type="binding site" evidence="18">
    <location>
        <position position="130"/>
    </location>
    <ligand>
        <name>Ca(2+)</name>
        <dbReference type="ChEBI" id="CHEBI:29108"/>
        <label>1</label>
    </ligand>
</feature>
<keyword evidence="14" id="KW-0325">Glycoprotein</keyword>
<evidence type="ECO:0000259" key="24">
    <source>
        <dbReference type="PROSITE" id="PS50873"/>
    </source>
</evidence>
<evidence type="ECO:0000256" key="20">
    <source>
        <dbReference type="PIRSR" id="PIRSR600823-5"/>
    </source>
</evidence>
<feature type="disulfide bond" evidence="20">
    <location>
        <begin position="110"/>
        <end position="115"/>
    </location>
</feature>
<evidence type="ECO:0000313" key="26">
    <source>
        <dbReference type="EMBL" id="VYS64805.1"/>
    </source>
</evidence>
<evidence type="ECO:0000256" key="10">
    <source>
        <dbReference type="ARBA" id="ARBA00022837"/>
    </source>
</evidence>
<dbReference type="InterPro" id="IPR000823">
    <property type="entry name" value="Peroxidase_pln"/>
</dbReference>
<evidence type="ECO:0000256" key="19">
    <source>
        <dbReference type="PIRSR" id="PIRSR600823-4"/>
    </source>
</evidence>
<accession>A0A5S9XZ96</accession>
<keyword evidence="8 18" id="KW-0479">Metal-binding</keyword>
<evidence type="ECO:0000313" key="25">
    <source>
        <dbReference type="EMBL" id="CAA0397406.1"/>
    </source>
</evidence>
<keyword evidence="6 21" id="KW-0575">Peroxidase</keyword>
<comment type="catalytic activity">
    <reaction evidence="1 21">
        <text>2 a phenolic donor + H2O2 = 2 a phenolic radical donor + 2 H2O</text>
        <dbReference type="Rhea" id="RHEA:56136"/>
        <dbReference type="ChEBI" id="CHEBI:15377"/>
        <dbReference type="ChEBI" id="CHEBI:16240"/>
        <dbReference type="ChEBI" id="CHEBI:139520"/>
        <dbReference type="ChEBI" id="CHEBI:139521"/>
        <dbReference type="EC" id="1.11.1.7"/>
    </reaction>
</comment>
<keyword evidence="10 18" id="KW-0106">Calcium</keyword>
<evidence type="ECO:0000256" key="8">
    <source>
        <dbReference type="ARBA" id="ARBA00022723"/>
    </source>
</evidence>
<evidence type="ECO:0000313" key="27">
    <source>
        <dbReference type="Proteomes" id="UP000426265"/>
    </source>
</evidence>
<dbReference type="GO" id="GO:0005576">
    <property type="term" value="C:extracellular region"/>
    <property type="evidence" value="ECO:0007669"/>
    <property type="project" value="UniProtKB-SubCell"/>
</dbReference>
<gene>
    <name evidence="26" type="ORF">AN1_LOCUS20215</name>
    <name evidence="25" type="ORF">C24_LOCUS20110</name>
</gene>
<dbReference type="CDD" id="cd00693">
    <property type="entry name" value="secretory_peroxidase"/>
    <property type="match status" value="1"/>
</dbReference>
<sequence length="404" mass="44752">MRFLGDYKFALLTCSVIALSIYFAINVEFRFANDSPGTRTGVKVSEKSPFNDEFMYMSIAEDIDRSYLHYDYYRESCPTAEKIIAKAIRDIYNVTPSVAPSIIRLLFHDCFIEGCDASVLLDADEAHTSEKDASPNLSLKGFDVIDAVKSELENVCPGVVSCADLLVLAAREAVLVAGGPFYPLETGRKDSAAAYRDFAEHELPAPDATLSMILQRFSFRGFNERETVSLFGAHSIGITHCTFFKNRLYNFSATGKPDPELNPGFLQELKTKCPFSVSASSPSASPDIGLPPSLPASDSENSYGMSSGNRNDEVIDLSYNNEGGDENFGTRYFRRLMQNRGLMSSDQQLMGSEVTEMWVRAYASDPLLFRREFAMSMMKLSSYNVLTGPLGQVRTSCSKALPRN</sequence>
<comment type="cofactor">
    <cofactor evidence="18 21">
        <name>heme b</name>
        <dbReference type="ChEBI" id="CHEBI:60344"/>
    </cofactor>
    <text evidence="18 21">Binds 1 heme b (iron(II)-protoporphyrin IX) group per subunit.</text>
</comment>
<evidence type="ECO:0000256" key="7">
    <source>
        <dbReference type="ARBA" id="ARBA00022617"/>
    </source>
</evidence>
<feature type="disulfide bond" evidence="20">
    <location>
        <begin position="77"/>
        <end position="156"/>
    </location>
</feature>
<keyword evidence="23" id="KW-0812">Transmembrane</keyword>
<feature type="compositionally biased region" description="Polar residues" evidence="22">
    <location>
        <begin position="296"/>
        <end position="307"/>
    </location>
</feature>
<evidence type="ECO:0000256" key="23">
    <source>
        <dbReference type="SAM" id="Phobius"/>
    </source>
</evidence>
<keyword evidence="7 21" id="KW-0349">Heme</keyword>